<dbReference type="InterPro" id="IPR026001">
    <property type="entry name" value="Abi-like_C"/>
</dbReference>
<proteinExistence type="predicted"/>
<dbReference type="Proteomes" id="UP001595617">
    <property type="component" value="Unassembled WGS sequence"/>
</dbReference>
<name>A0ABV7ZWC1_9GAMM</name>
<dbReference type="EMBL" id="JBHRYR010000003">
    <property type="protein sequence ID" value="MFC3852863.1"/>
    <property type="molecule type" value="Genomic_DNA"/>
</dbReference>
<protein>
    <submittedName>
        <fullName evidence="2">Abortive infection family protein</fullName>
    </submittedName>
</protein>
<reference evidence="3" key="1">
    <citation type="journal article" date="2019" name="Int. J. Syst. Evol. Microbiol.">
        <title>The Global Catalogue of Microorganisms (GCM) 10K type strain sequencing project: providing services to taxonomists for standard genome sequencing and annotation.</title>
        <authorList>
            <consortium name="The Broad Institute Genomics Platform"/>
            <consortium name="The Broad Institute Genome Sequencing Center for Infectious Disease"/>
            <person name="Wu L."/>
            <person name="Ma J."/>
        </authorList>
    </citation>
    <scope>NUCLEOTIDE SEQUENCE [LARGE SCALE GENOMIC DNA]</scope>
    <source>
        <strain evidence="3">IBRC 10765</strain>
    </source>
</reference>
<organism evidence="2 3">
    <name type="scientific">Saccharospirillum mangrovi</name>
    <dbReference type="NCBI Taxonomy" id="2161747"/>
    <lineage>
        <taxon>Bacteria</taxon>
        <taxon>Pseudomonadati</taxon>
        <taxon>Pseudomonadota</taxon>
        <taxon>Gammaproteobacteria</taxon>
        <taxon>Oceanospirillales</taxon>
        <taxon>Saccharospirillaceae</taxon>
        <taxon>Saccharospirillum</taxon>
    </lineage>
</organism>
<feature type="domain" description="Abortive infection protein-like C-terminal" evidence="1">
    <location>
        <begin position="198"/>
        <end position="254"/>
    </location>
</feature>
<gene>
    <name evidence="2" type="ORF">ACFOOG_08465</name>
</gene>
<dbReference type="Pfam" id="PF14355">
    <property type="entry name" value="Abi_C"/>
    <property type="match status" value="1"/>
</dbReference>
<sequence length="258" mass="29660">MQRLLTSGGSNEIIRVGEVPEESWAKTRSHIEKLLRGRKHDRAMKIFRKVPWRLFEGTNAFGDEFYYLHAVVDIDKYVALGEKETDPGFRQALNQIKSTIEEITEYYIRFMTVALTEKLEEHPTIDLPDIEAPDTTLKRCIDEFREAQADGRFLNCIDRLHTAFHAFLKSKAEGNGLTIGPRDGINEIYKSLRGQFELTENDRVLKVLNTSSNIVHQFNEIRNHNSLAHPNEGLLDEDDALYIVNTVAALFHYLNAKI</sequence>
<accession>A0ABV7ZWC1</accession>
<evidence type="ECO:0000313" key="2">
    <source>
        <dbReference type="EMBL" id="MFC3852863.1"/>
    </source>
</evidence>
<keyword evidence="3" id="KW-1185">Reference proteome</keyword>
<evidence type="ECO:0000259" key="1">
    <source>
        <dbReference type="Pfam" id="PF14355"/>
    </source>
</evidence>
<dbReference type="RefSeq" id="WP_380695473.1">
    <property type="nucleotide sequence ID" value="NZ_JBHRYR010000003.1"/>
</dbReference>
<comment type="caution">
    <text evidence="2">The sequence shown here is derived from an EMBL/GenBank/DDBJ whole genome shotgun (WGS) entry which is preliminary data.</text>
</comment>
<evidence type="ECO:0000313" key="3">
    <source>
        <dbReference type="Proteomes" id="UP001595617"/>
    </source>
</evidence>